<name>U9U4N6_RHIID</name>
<evidence type="ECO:0000313" key="1">
    <source>
        <dbReference type="EMBL" id="ESA10581.1"/>
    </source>
</evidence>
<gene>
    <name evidence="1" type="ORF">GLOINDRAFT_348145</name>
</gene>
<accession>U9U4N6</accession>
<proteinExistence type="predicted"/>
<dbReference type="EMBL" id="KI286939">
    <property type="protein sequence ID" value="ESA10581.1"/>
    <property type="molecule type" value="Genomic_DNA"/>
</dbReference>
<organism evidence="1">
    <name type="scientific">Rhizophagus irregularis (strain DAOM 181602 / DAOM 197198 / MUCL 43194)</name>
    <name type="common">Arbuscular mycorrhizal fungus</name>
    <name type="synonym">Glomus intraradices</name>
    <dbReference type="NCBI Taxonomy" id="747089"/>
    <lineage>
        <taxon>Eukaryota</taxon>
        <taxon>Fungi</taxon>
        <taxon>Fungi incertae sedis</taxon>
        <taxon>Mucoromycota</taxon>
        <taxon>Glomeromycotina</taxon>
        <taxon>Glomeromycetes</taxon>
        <taxon>Glomerales</taxon>
        <taxon>Glomeraceae</taxon>
        <taxon>Rhizophagus</taxon>
    </lineage>
</organism>
<protein>
    <submittedName>
        <fullName evidence="1">Uncharacterized protein</fullName>
    </submittedName>
</protein>
<reference evidence="1" key="1">
    <citation type="submission" date="2013-07" db="EMBL/GenBank/DDBJ databases">
        <title>The genome of an arbuscular mycorrhizal fungus provides insights into the evolution of the oldest plant symbiosis.</title>
        <authorList>
            <consortium name="DOE Joint Genome Institute"/>
            <person name="Tisserant E."/>
            <person name="Malbreil M."/>
            <person name="Kuo A."/>
            <person name="Kohler A."/>
            <person name="Symeonidi A."/>
            <person name="Balestrini R."/>
            <person name="Charron P."/>
            <person name="Duensing N."/>
            <person name="Frei-dit-Frey N."/>
            <person name="Gianinazzi-Pearson V."/>
            <person name="Gilbert B."/>
            <person name="Handa Y."/>
            <person name="Hijri M."/>
            <person name="Kaul R."/>
            <person name="Kawaguchi M."/>
            <person name="Krajinski F."/>
            <person name="Lammers P."/>
            <person name="Lapierre D."/>
            <person name="Masclaux F.G."/>
            <person name="Murat C."/>
            <person name="Morin E."/>
            <person name="Ndikumana S."/>
            <person name="Pagni M."/>
            <person name="Petitpierre D."/>
            <person name="Requena N."/>
            <person name="Rosikiewicz P."/>
            <person name="Riley R."/>
            <person name="Saito K."/>
            <person name="San Clemente H."/>
            <person name="Shapiro H."/>
            <person name="van Tuinen D."/>
            <person name="Becard G."/>
            <person name="Bonfante P."/>
            <person name="Paszkowski U."/>
            <person name="Shachar-Hill Y."/>
            <person name="Young J.P."/>
            <person name="Sanders I.R."/>
            <person name="Henrissat B."/>
            <person name="Rensing S.A."/>
            <person name="Grigoriev I.V."/>
            <person name="Corradi N."/>
            <person name="Roux C."/>
            <person name="Martin F."/>
        </authorList>
    </citation>
    <scope>NUCLEOTIDE SEQUENCE</scope>
    <source>
        <strain evidence="1">DAOM 197198</strain>
    </source>
</reference>
<sequence length="67" mass="7728">MTITIIITFTTVNFFGEDTIASTVNIKFCKFMSKRFATITITIWLYIQSVREIEEYIPALINNSKSV</sequence>
<dbReference type="HOGENOM" id="CLU_2813673_0_0_1"/>
<dbReference type="AlphaFoldDB" id="U9U4N6"/>